<organism evidence="6 7">
    <name type="scientific">Candidatus Acetatifactor stercoripullorum</name>
    <dbReference type="NCBI Taxonomy" id="2838414"/>
    <lineage>
        <taxon>Bacteria</taxon>
        <taxon>Bacillati</taxon>
        <taxon>Bacillota</taxon>
        <taxon>Clostridia</taxon>
        <taxon>Lachnospirales</taxon>
        <taxon>Lachnospiraceae</taxon>
        <taxon>Acetatifactor</taxon>
    </lineage>
</organism>
<dbReference type="PROSITE" id="PS50885">
    <property type="entry name" value="HAMP"/>
    <property type="match status" value="1"/>
</dbReference>
<keyword evidence="3" id="KW-0808">Transferase</keyword>
<keyword evidence="4" id="KW-0812">Transmembrane</keyword>
<dbReference type="PANTHER" id="PTHR34220">
    <property type="entry name" value="SENSOR HISTIDINE KINASE YPDA"/>
    <property type="match status" value="1"/>
</dbReference>
<sequence length="601" mass="68379">MRQLRQRLLHYIVNLSLKRKLVCVVGICIFLLSLSGLIGSLILSKAYLRLLQETVASNLSYSSSIISQTLDRIEDMTGSLLADSVIQRNLVTANDSENPREQTIAHQALSQTVLDFYEQYKSSYVDYITLSHSRNTIYSNYLSDKRTPEEIEERLLAMADEGEGRPVWLFQYAQTNGFYLTRQIRNAQSPYFSSLGTLIVSVDLDEMISSRNQQEGAFPDTRYFIASDGQIIYHTDDTADGIFQKLDNASGDSYEILTVDGHKYFVYSTLIPGHSLTYTCYLSYDSITYSANISWFVSMVVLFFTCLIAVVFSHYTISSIDRHTNLLLKKMQAYNAEQISLPQTDPVYADRKDEFGLLNRQFDHMAERIHNLILDNYVNELWKKDAQLKALEKQIQPHFLYNTLESINWRAKSAGNQDISSMVESLGNLLRASLSKDNGGWTLKKELEITDAYITIQKYRFEEHLEYLSHCDPSLCSALLPKFMIQPLVENAVHYGLEENTEVCHIEVNVRLTETAGLEKQQEILQIFVKNDGSAFEEGLLLKLKNHQASARGFGIGLVNIDERIKLMFGGSYGLTLYNEGDLAVAQITIPYLDKTEVNSC</sequence>
<evidence type="ECO:0000256" key="2">
    <source>
        <dbReference type="ARBA" id="ARBA00022553"/>
    </source>
</evidence>
<dbReference type="InterPro" id="IPR050640">
    <property type="entry name" value="Bact_2-comp_sensor_kinase"/>
</dbReference>
<keyword evidence="4" id="KW-0472">Membrane</keyword>
<dbReference type="Proteomes" id="UP000824265">
    <property type="component" value="Unassembled WGS sequence"/>
</dbReference>
<comment type="subcellular location">
    <subcellularLocation>
        <location evidence="1">Membrane</location>
    </subcellularLocation>
</comment>
<protein>
    <submittedName>
        <fullName evidence="6">Histidine kinase</fullName>
    </submittedName>
</protein>
<evidence type="ECO:0000256" key="4">
    <source>
        <dbReference type="SAM" id="Phobius"/>
    </source>
</evidence>
<reference evidence="6" key="1">
    <citation type="journal article" date="2021" name="PeerJ">
        <title>Extensive microbial diversity within the chicken gut microbiome revealed by metagenomics and culture.</title>
        <authorList>
            <person name="Gilroy R."/>
            <person name="Ravi A."/>
            <person name="Getino M."/>
            <person name="Pursley I."/>
            <person name="Horton D.L."/>
            <person name="Alikhan N.F."/>
            <person name="Baker D."/>
            <person name="Gharbi K."/>
            <person name="Hall N."/>
            <person name="Watson M."/>
            <person name="Adriaenssens E.M."/>
            <person name="Foster-Nyarko E."/>
            <person name="Jarju S."/>
            <person name="Secka A."/>
            <person name="Antonio M."/>
            <person name="Oren A."/>
            <person name="Chaudhuri R.R."/>
            <person name="La Ragione R."/>
            <person name="Hildebrand F."/>
            <person name="Pallen M.J."/>
        </authorList>
    </citation>
    <scope>NUCLEOTIDE SEQUENCE</scope>
    <source>
        <strain evidence="6">CHK195-6426</strain>
    </source>
</reference>
<dbReference type="GO" id="GO:0000155">
    <property type="term" value="F:phosphorelay sensor kinase activity"/>
    <property type="evidence" value="ECO:0007669"/>
    <property type="project" value="InterPro"/>
</dbReference>
<accession>A0A9D1UB70</accession>
<dbReference type="AlphaFoldDB" id="A0A9D1UB70"/>
<proteinExistence type="predicted"/>
<keyword evidence="4" id="KW-1133">Transmembrane helix</keyword>
<dbReference type="PANTHER" id="PTHR34220:SF7">
    <property type="entry name" value="SENSOR HISTIDINE KINASE YPDA"/>
    <property type="match status" value="1"/>
</dbReference>
<keyword evidence="2" id="KW-0597">Phosphoprotein</keyword>
<keyword evidence="6" id="KW-0418">Kinase</keyword>
<dbReference type="InterPro" id="IPR036890">
    <property type="entry name" value="HATPase_C_sf"/>
</dbReference>
<dbReference type="InterPro" id="IPR010559">
    <property type="entry name" value="Sig_transdc_His_kin_internal"/>
</dbReference>
<reference evidence="6" key="2">
    <citation type="submission" date="2021-04" db="EMBL/GenBank/DDBJ databases">
        <authorList>
            <person name="Gilroy R."/>
        </authorList>
    </citation>
    <scope>NUCLEOTIDE SEQUENCE</scope>
    <source>
        <strain evidence="6">CHK195-6426</strain>
    </source>
</reference>
<feature type="domain" description="HAMP" evidence="5">
    <location>
        <begin position="346"/>
        <end position="374"/>
    </location>
</feature>
<dbReference type="Pfam" id="PF06580">
    <property type="entry name" value="His_kinase"/>
    <property type="match status" value="1"/>
</dbReference>
<dbReference type="SUPFAM" id="SSF55874">
    <property type="entry name" value="ATPase domain of HSP90 chaperone/DNA topoisomerase II/histidine kinase"/>
    <property type="match status" value="1"/>
</dbReference>
<evidence type="ECO:0000313" key="6">
    <source>
        <dbReference type="EMBL" id="HIW79995.1"/>
    </source>
</evidence>
<dbReference type="Gene3D" id="3.30.565.10">
    <property type="entry name" value="Histidine kinase-like ATPase, C-terminal domain"/>
    <property type="match status" value="1"/>
</dbReference>
<dbReference type="Gene3D" id="6.10.340.10">
    <property type="match status" value="1"/>
</dbReference>
<evidence type="ECO:0000259" key="5">
    <source>
        <dbReference type="PROSITE" id="PS50885"/>
    </source>
</evidence>
<gene>
    <name evidence="6" type="ORF">H9742_00470</name>
</gene>
<dbReference type="GO" id="GO:0016020">
    <property type="term" value="C:membrane"/>
    <property type="evidence" value="ECO:0007669"/>
    <property type="project" value="UniProtKB-SubCell"/>
</dbReference>
<dbReference type="CDD" id="cd06225">
    <property type="entry name" value="HAMP"/>
    <property type="match status" value="1"/>
</dbReference>
<evidence type="ECO:0000313" key="7">
    <source>
        <dbReference type="Proteomes" id="UP000824265"/>
    </source>
</evidence>
<evidence type="ECO:0000256" key="3">
    <source>
        <dbReference type="ARBA" id="ARBA00022679"/>
    </source>
</evidence>
<name>A0A9D1UB70_9FIRM</name>
<feature type="transmembrane region" description="Helical" evidence="4">
    <location>
        <begin position="21"/>
        <end position="43"/>
    </location>
</feature>
<dbReference type="InterPro" id="IPR003660">
    <property type="entry name" value="HAMP_dom"/>
</dbReference>
<feature type="transmembrane region" description="Helical" evidence="4">
    <location>
        <begin position="293"/>
        <end position="312"/>
    </location>
</feature>
<evidence type="ECO:0000256" key="1">
    <source>
        <dbReference type="ARBA" id="ARBA00004370"/>
    </source>
</evidence>
<comment type="caution">
    <text evidence="6">The sequence shown here is derived from an EMBL/GenBank/DDBJ whole genome shotgun (WGS) entry which is preliminary data.</text>
</comment>
<dbReference type="EMBL" id="DXGH01000003">
    <property type="protein sequence ID" value="HIW79995.1"/>
    <property type="molecule type" value="Genomic_DNA"/>
</dbReference>